<accession>A0A9W7T2G4</accession>
<name>A0A9W7T2G4_TRIRA</name>
<gene>
    <name evidence="1" type="ORF">IRJ41_021508</name>
</gene>
<protein>
    <submittedName>
        <fullName evidence="1">Uncharacterized protein</fullName>
    </submittedName>
</protein>
<dbReference type="AlphaFoldDB" id="A0A9W7T2G4"/>
<proteinExistence type="predicted"/>
<organism evidence="1 2">
    <name type="scientific">Triplophysa rosa</name>
    <name type="common">Cave loach</name>
    <dbReference type="NCBI Taxonomy" id="992332"/>
    <lineage>
        <taxon>Eukaryota</taxon>
        <taxon>Metazoa</taxon>
        <taxon>Chordata</taxon>
        <taxon>Craniata</taxon>
        <taxon>Vertebrata</taxon>
        <taxon>Euteleostomi</taxon>
        <taxon>Actinopterygii</taxon>
        <taxon>Neopterygii</taxon>
        <taxon>Teleostei</taxon>
        <taxon>Ostariophysi</taxon>
        <taxon>Cypriniformes</taxon>
        <taxon>Nemacheilidae</taxon>
        <taxon>Triplophysa</taxon>
    </lineage>
</organism>
<sequence length="369" mass="42189">SRIKRVFPLTEVLEAASVITGEELLKVLLCDLYKMNEGIPLAGLCGSSPPGILKGALTLDSFVQELATRDSFPVPATFGHDRRLVERTGKDVTECLLLGFQELHIRYFPAVSFHDYKAAKRIYWKANEYVEVLYGNQNPSPLARAVTVTGDVFLEIQRRPLSYSRNLEKYRDLRMPWMEAVLRRLPSSLDKAGHFKMVTFISCVGMLMNGDFVVYEHLKTLIADMPLPQAKLQQLQIQSLFLLKKHYGINIWRLHERIPYRLIKQLSAAPAKSKQSLYLEDGEQLFKDVQALAETEDLPPAPRSTSRYLPACTSLKWSSQELALVDLHPFKTHKETYENYLKSCTSFIIAARTFGAFKQKRIKMMENKN</sequence>
<comment type="caution">
    <text evidence="1">The sequence shown here is derived from an EMBL/GenBank/DDBJ whole genome shotgun (WGS) entry which is preliminary data.</text>
</comment>
<dbReference type="EMBL" id="JAFHDT010000205">
    <property type="protein sequence ID" value="KAI7790210.1"/>
    <property type="molecule type" value="Genomic_DNA"/>
</dbReference>
<reference evidence="1" key="1">
    <citation type="submission" date="2021-02" db="EMBL/GenBank/DDBJ databases">
        <title>Comparative genomics reveals that relaxation of natural selection precedes convergent phenotypic evolution of cavefish.</title>
        <authorList>
            <person name="Peng Z."/>
        </authorList>
    </citation>
    <scope>NUCLEOTIDE SEQUENCE</scope>
    <source>
        <tissue evidence="1">Muscle</tissue>
    </source>
</reference>
<feature type="non-terminal residue" evidence="1">
    <location>
        <position position="1"/>
    </location>
</feature>
<dbReference type="Proteomes" id="UP001059041">
    <property type="component" value="Unassembled WGS sequence"/>
</dbReference>
<keyword evidence="2" id="KW-1185">Reference proteome</keyword>
<evidence type="ECO:0000313" key="1">
    <source>
        <dbReference type="EMBL" id="KAI7790210.1"/>
    </source>
</evidence>
<evidence type="ECO:0000313" key="2">
    <source>
        <dbReference type="Proteomes" id="UP001059041"/>
    </source>
</evidence>